<dbReference type="Proteomes" id="UP000003560">
    <property type="component" value="Unassembled WGS sequence"/>
</dbReference>
<dbReference type="InterPro" id="IPR003439">
    <property type="entry name" value="ABC_transporter-like_ATP-bd"/>
</dbReference>
<protein>
    <submittedName>
        <fullName evidence="6">ABC transporter, ATP-binding protein</fullName>
    </submittedName>
</protein>
<feature type="region of interest" description="Disordered" evidence="4">
    <location>
        <begin position="387"/>
        <end position="407"/>
    </location>
</feature>
<evidence type="ECO:0000259" key="5">
    <source>
        <dbReference type="PROSITE" id="PS50893"/>
    </source>
</evidence>
<dbReference type="InterPro" id="IPR050611">
    <property type="entry name" value="ABCF"/>
</dbReference>
<dbReference type="PANTHER" id="PTHR19211">
    <property type="entry name" value="ATP-BINDING TRANSPORT PROTEIN-RELATED"/>
    <property type="match status" value="1"/>
</dbReference>
<evidence type="ECO:0000256" key="2">
    <source>
        <dbReference type="ARBA" id="ARBA00022741"/>
    </source>
</evidence>
<dbReference type="Gene3D" id="3.40.50.300">
    <property type="entry name" value="P-loop containing nucleotide triphosphate hydrolases"/>
    <property type="match status" value="2"/>
</dbReference>
<comment type="caution">
    <text evidence="6">The sequence shown here is derived from an EMBL/GenBank/DDBJ whole genome shotgun (WGS) entry which is preliminary data.</text>
</comment>
<dbReference type="SMART" id="SM00382">
    <property type="entry name" value="AAA"/>
    <property type="match status" value="2"/>
</dbReference>
<dbReference type="InterPro" id="IPR027417">
    <property type="entry name" value="P-loop_NTPase"/>
</dbReference>
<gene>
    <name evidence="6" type="ORF">COLSTE_00573</name>
</gene>
<dbReference type="GO" id="GO:0005524">
    <property type="term" value="F:ATP binding"/>
    <property type="evidence" value="ECO:0007669"/>
    <property type="project" value="UniProtKB-KW"/>
</dbReference>
<dbReference type="EMBL" id="ABXJ01000030">
    <property type="protein sequence ID" value="EEA91229.1"/>
    <property type="molecule type" value="Genomic_DNA"/>
</dbReference>
<dbReference type="CDD" id="cd03221">
    <property type="entry name" value="ABCF_EF-3"/>
    <property type="match status" value="2"/>
</dbReference>
<evidence type="ECO:0000256" key="4">
    <source>
        <dbReference type="SAM" id="MobiDB-lite"/>
    </source>
</evidence>
<dbReference type="PROSITE" id="PS00211">
    <property type="entry name" value="ABC_TRANSPORTER_1"/>
    <property type="match status" value="1"/>
</dbReference>
<accession>B6G932</accession>
<dbReference type="InterPro" id="IPR003593">
    <property type="entry name" value="AAA+_ATPase"/>
</dbReference>
<reference evidence="6 7" key="1">
    <citation type="submission" date="2008-10" db="EMBL/GenBank/DDBJ databases">
        <title>Draft genome sequence of Collinsella stercoris (DSM 13279).</title>
        <authorList>
            <person name="Sudarsanam P."/>
            <person name="Ley R."/>
            <person name="Guruge J."/>
            <person name="Turnbaugh P.J."/>
            <person name="Mahowald M."/>
            <person name="Liep D."/>
            <person name="Gordon J."/>
        </authorList>
    </citation>
    <scope>NUCLEOTIDE SEQUENCE [LARGE SCALE GENOMIC DNA]</scope>
    <source>
        <strain evidence="6 7">DSM 13279</strain>
    </source>
</reference>
<dbReference type="PROSITE" id="PS50893">
    <property type="entry name" value="ABC_TRANSPORTER_2"/>
    <property type="match status" value="1"/>
</dbReference>
<dbReference type="Pfam" id="PF00005">
    <property type="entry name" value="ABC_tran"/>
    <property type="match status" value="2"/>
</dbReference>
<evidence type="ECO:0000313" key="7">
    <source>
        <dbReference type="Proteomes" id="UP000003560"/>
    </source>
</evidence>
<evidence type="ECO:0000256" key="1">
    <source>
        <dbReference type="ARBA" id="ARBA00022737"/>
    </source>
</evidence>
<proteinExistence type="predicted"/>
<dbReference type="AlphaFoldDB" id="B6G932"/>
<keyword evidence="7" id="KW-1185">Reference proteome</keyword>
<dbReference type="STRING" id="445975.COLSTE_00573"/>
<keyword evidence="3 6" id="KW-0067">ATP-binding</keyword>
<feature type="domain" description="ABC transporter" evidence="5">
    <location>
        <begin position="51"/>
        <end position="269"/>
    </location>
</feature>
<dbReference type="GO" id="GO:0016887">
    <property type="term" value="F:ATP hydrolysis activity"/>
    <property type="evidence" value="ECO:0007669"/>
    <property type="project" value="InterPro"/>
</dbReference>
<name>B6G932_9ACTN</name>
<evidence type="ECO:0000313" key="6">
    <source>
        <dbReference type="EMBL" id="EEA91229.1"/>
    </source>
</evidence>
<dbReference type="eggNOG" id="COG0488">
    <property type="taxonomic scope" value="Bacteria"/>
</dbReference>
<dbReference type="HOGENOM" id="CLU_000604_36_3_11"/>
<feature type="region of interest" description="Disordered" evidence="4">
    <location>
        <begin position="271"/>
        <end position="302"/>
    </location>
</feature>
<sequence length="589" mass="64176">MIDSQMSARWIRALCEDAATQRYGRHALLDIHLNAPFDLQFEQGGDVCMQLALNRVTYTHPAAHDPILNSITIAFPRGWTGLLGDNGCGKSTLARVACGLLAPDSGSVTSGLLCAYCPQEASDAPETLTDFALDFGREARSLRERLALTDDMPWRWDELSFGERKKLQIACALWQQPDVLAIDEPTNHLDCEARSQLEALLKSFSGIGILVSHDRELLDALVDRCASFESSGADGSTRVVVRPGGYTQAHAQAERELTAVAGERRRAKDELKRLSAEQDQRAREAARADTRRSKRHLDPKDKSARAKIDLAIFSGQDGARGKLLRQMDGRMAAAQTRVDAAFIPKRYDGSLFLDAQPSPRKTVFHIPAGRIPFDASAVEITAGSLDTAGTRASDAPGATQARPSDSTECSEVNGLLLPDLFVGNTEHIGIIGPNGAGKTTLLNHVRRLLAREAPKGTAPLTVLDIPQEPTKAERDRTLAEVRRLSPADRGRVLSCVAQLNSDPARILEGAVTSPGELRKLMIAQGLLRKPALIIMDEPTNHLDLHSVEALEHALTQFAGALLLVSHDRAFLHACTNVTWEIENGVLHQR</sequence>
<reference evidence="6 7" key="2">
    <citation type="submission" date="2008-10" db="EMBL/GenBank/DDBJ databases">
        <authorList>
            <person name="Fulton L."/>
            <person name="Clifton S."/>
            <person name="Fulton B."/>
            <person name="Xu J."/>
            <person name="Minx P."/>
            <person name="Pepin K.H."/>
            <person name="Johnson M."/>
            <person name="Thiruvilangam P."/>
            <person name="Bhonagiri V."/>
            <person name="Nash W.E."/>
            <person name="Mardis E.R."/>
            <person name="Wilson R.K."/>
        </authorList>
    </citation>
    <scope>NUCLEOTIDE SEQUENCE [LARGE SCALE GENOMIC DNA]</scope>
    <source>
        <strain evidence="6 7">DSM 13279</strain>
    </source>
</reference>
<evidence type="ECO:0000256" key="3">
    <source>
        <dbReference type="ARBA" id="ARBA00022840"/>
    </source>
</evidence>
<keyword evidence="2" id="KW-0547">Nucleotide-binding</keyword>
<dbReference type="InterPro" id="IPR017871">
    <property type="entry name" value="ABC_transporter-like_CS"/>
</dbReference>
<dbReference type="SUPFAM" id="SSF52540">
    <property type="entry name" value="P-loop containing nucleoside triphosphate hydrolases"/>
    <property type="match status" value="2"/>
</dbReference>
<organism evidence="6 7">
    <name type="scientific">Collinsella stercoris DSM 13279</name>
    <dbReference type="NCBI Taxonomy" id="445975"/>
    <lineage>
        <taxon>Bacteria</taxon>
        <taxon>Bacillati</taxon>
        <taxon>Actinomycetota</taxon>
        <taxon>Coriobacteriia</taxon>
        <taxon>Coriobacteriales</taxon>
        <taxon>Coriobacteriaceae</taxon>
        <taxon>Collinsella</taxon>
    </lineage>
</organism>
<keyword evidence="1" id="KW-0677">Repeat</keyword>